<dbReference type="Proteomes" id="UP000075883">
    <property type="component" value="Unassembled WGS sequence"/>
</dbReference>
<feature type="compositionally biased region" description="Low complexity" evidence="1">
    <location>
        <begin position="364"/>
        <end position="375"/>
    </location>
</feature>
<dbReference type="EMBL" id="AXCM01010429">
    <property type="status" value="NOT_ANNOTATED_CDS"/>
    <property type="molecule type" value="Genomic_DNA"/>
</dbReference>
<evidence type="ECO:0000313" key="3">
    <source>
        <dbReference type="EnsemblMetazoa" id="ACUA026162-PA"/>
    </source>
</evidence>
<dbReference type="VEuPathDB" id="VectorBase:ACUA026162"/>
<feature type="region of interest" description="Disordered" evidence="1">
    <location>
        <begin position="284"/>
        <end position="349"/>
    </location>
</feature>
<keyword evidence="2" id="KW-0812">Transmembrane</keyword>
<feature type="region of interest" description="Disordered" evidence="1">
    <location>
        <begin position="503"/>
        <end position="526"/>
    </location>
</feature>
<evidence type="ECO:0000313" key="4">
    <source>
        <dbReference type="Proteomes" id="UP000075883"/>
    </source>
</evidence>
<feature type="compositionally biased region" description="Basic and acidic residues" evidence="1">
    <location>
        <begin position="284"/>
        <end position="312"/>
    </location>
</feature>
<evidence type="ECO:0000256" key="2">
    <source>
        <dbReference type="SAM" id="Phobius"/>
    </source>
</evidence>
<organism evidence="3 4">
    <name type="scientific">Anopheles culicifacies</name>
    <dbReference type="NCBI Taxonomy" id="139723"/>
    <lineage>
        <taxon>Eukaryota</taxon>
        <taxon>Metazoa</taxon>
        <taxon>Ecdysozoa</taxon>
        <taxon>Arthropoda</taxon>
        <taxon>Hexapoda</taxon>
        <taxon>Insecta</taxon>
        <taxon>Pterygota</taxon>
        <taxon>Neoptera</taxon>
        <taxon>Endopterygota</taxon>
        <taxon>Diptera</taxon>
        <taxon>Nematocera</taxon>
        <taxon>Culicoidea</taxon>
        <taxon>Culicidae</taxon>
        <taxon>Anophelinae</taxon>
        <taxon>Anopheles</taxon>
        <taxon>culicifacies species complex</taxon>
    </lineage>
</organism>
<reference evidence="4" key="1">
    <citation type="submission" date="2013-09" db="EMBL/GenBank/DDBJ databases">
        <title>The Genome Sequence of Anopheles culicifacies species A.</title>
        <authorList>
            <consortium name="The Broad Institute Genomics Platform"/>
            <person name="Neafsey D.E."/>
            <person name="Besansky N."/>
            <person name="Howell P."/>
            <person name="Walton C."/>
            <person name="Young S.K."/>
            <person name="Zeng Q."/>
            <person name="Gargeya S."/>
            <person name="Fitzgerald M."/>
            <person name="Haas B."/>
            <person name="Abouelleil A."/>
            <person name="Allen A.W."/>
            <person name="Alvarado L."/>
            <person name="Arachchi H.M."/>
            <person name="Berlin A.M."/>
            <person name="Chapman S.B."/>
            <person name="Gainer-Dewar J."/>
            <person name="Goldberg J."/>
            <person name="Griggs A."/>
            <person name="Gujja S."/>
            <person name="Hansen M."/>
            <person name="Howarth C."/>
            <person name="Imamovic A."/>
            <person name="Ireland A."/>
            <person name="Larimer J."/>
            <person name="McCowan C."/>
            <person name="Murphy C."/>
            <person name="Pearson M."/>
            <person name="Poon T.W."/>
            <person name="Priest M."/>
            <person name="Roberts A."/>
            <person name="Saif S."/>
            <person name="Shea T."/>
            <person name="Sisk P."/>
            <person name="Sykes S."/>
            <person name="Wortman J."/>
            <person name="Nusbaum C."/>
            <person name="Birren B."/>
        </authorList>
    </citation>
    <scope>NUCLEOTIDE SEQUENCE [LARGE SCALE GENOMIC DNA]</scope>
    <source>
        <strain evidence="4">A-37</strain>
    </source>
</reference>
<name>A0A182MTW5_9DIPT</name>
<sequence>MFKVSFSGLRERDVVSDLKKSLFCIWFQLVVVILCFATLLVSTGSALKKDEYEINIKHGTFAVHQRHVNADSPREGTSRSVPLAPTIAPGSASKENVQQRNEQFFGAVNAERGSAGAGGSADGEGERISTTLAVPKPTVQSAKKVTTGEVFPSVKPIKSIDFNAVSPGLEQVPLQPNIFQSSQGRGQNRVLSYQSVEYYPPDEVTEEQDAIVKPISAQDFYNTPQLRERGPVLFVNDPTTTTTTTTTTAKPPGKLLKSIPKSAVEENEEIYLLLKYENPKKKVEVEKNTNSRSEAGDQNKLNASRDRQRTTESTRTSQQTTRPSAGTRKRPQTEEGRQPDDFLPESLRAGGSFTTVGYFVSDTETTTPLTPVSTSMKNEEVPSTTSTENPGSWRSQVRVSSGKLRNSYGDYLSADFRDFEDSIRPIEENVEESPESETEKDGEDGNEEEAPSAPADIDANMDIIEMTRILAGRQGGLTISEFNRLFKDYLKKEITAQDVEDFAKLENADEEPAKETTSNEDPTKSFDIRAENGKKIAKAGGNLTGPTAAQKQQLDQLKVLINKGALKSGRKEKVVKIGYGGSKSFQGVYKSQKFLEKVKSERTPVPIDGSWGGLEYRQPQPVREIGPMAYVDNPVFGFVPGGRPRAGTKDGQKPANGGQSYVKFQKIS</sequence>
<keyword evidence="2" id="KW-1133">Transmembrane helix</keyword>
<reference evidence="3" key="2">
    <citation type="submission" date="2020-05" db="UniProtKB">
        <authorList>
            <consortium name="EnsemblMetazoa"/>
        </authorList>
    </citation>
    <scope>IDENTIFICATION</scope>
    <source>
        <strain evidence="3">A-37</strain>
    </source>
</reference>
<dbReference type="EnsemblMetazoa" id="ACUA026162-RA">
    <property type="protein sequence ID" value="ACUA026162-PA"/>
    <property type="gene ID" value="ACUA026162"/>
</dbReference>
<protein>
    <submittedName>
        <fullName evidence="3">Uncharacterized protein</fullName>
    </submittedName>
</protein>
<keyword evidence="2" id="KW-0472">Membrane</keyword>
<dbReference type="AlphaFoldDB" id="A0A182MTW5"/>
<feature type="compositionally biased region" description="Acidic residues" evidence="1">
    <location>
        <begin position="428"/>
        <end position="450"/>
    </location>
</feature>
<feature type="compositionally biased region" description="Basic and acidic residues" evidence="1">
    <location>
        <begin position="331"/>
        <end position="340"/>
    </location>
</feature>
<evidence type="ECO:0000256" key="1">
    <source>
        <dbReference type="SAM" id="MobiDB-lite"/>
    </source>
</evidence>
<feature type="compositionally biased region" description="Low complexity" evidence="1">
    <location>
        <begin position="239"/>
        <end position="248"/>
    </location>
</feature>
<feature type="compositionally biased region" description="Low complexity" evidence="1">
    <location>
        <begin position="313"/>
        <end position="322"/>
    </location>
</feature>
<feature type="region of interest" description="Disordered" evidence="1">
    <location>
        <begin position="426"/>
        <end position="459"/>
    </location>
</feature>
<feature type="compositionally biased region" description="Basic and acidic residues" evidence="1">
    <location>
        <begin position="503"/>
        <end position="514"/>
    </location>
</feature>
<accession>A0A182MTW5</accession>
<feature type="transmembrane region" description="Helical" evidence="2">
    <location>
        <begin position="21"/>
        <end position="41"/>
    </location>
</feature>
<feature type="region of interest" description="Disordered" evidence="1">
    <location>
        <begin position="641"/>
        <end position="668"/>
    </location>
</feature>
<feature type="region of interest" description="Disordered" evidence="1">
    <location>
        <begin position="364"/>
        <end position="398"/>
    </location>
</feature>
<keyword evidence="4" id="KW-1185">Reference proteome</keyword>
<feature type="compositionally biased region" description="Polar residues" evidence="1">
    <location>
        <begin position="381"/>
        <end position="398"/>
    </location>
</feature>
<proteinExistence type="predicted"/>
<feature type="region of interest" description="Disordered" evidence="1">
    <location>
        <begin position="234"/>
        <end position="255"/>
    </location>
</feature>